<evidence type="ECO:0000313" key="10">
    <source>
        <dbReference type="Proteomes" id="UP001152888"/>
    </source>
</evidence>
<comment type="caution">
    <text evidence="9">The sequence shown here is derived from an EMBL/GenBank/DDBJ whole genome shotgun (WGS) entry which is preliminary data.</text>
</comment>
<dbReference type="EMBL" id="CAKOFQ010007776">
    <property type="protein sequence ID" value="CAH2007965.1"/>
    <property type="molecule type" value="Genomic_DNA"/>
</dbReference>
<sequence>MCTKIFRSSTKTSFKKGYFVRQVFRMSDVYIISGCRTPIGNFMGQFQKLSASDLGIIAVSEVIKRASLHPEDVEHVILGQVLTAGQGQNPARITAVGAEMPVTTTAYLINMLCGSGLKAVALGYQGIKAGDYNIVVAGGQENMSASQHTVYMRGKKIGDSTMADSLYTDGLIDFSNKVHMGKTAEHLAKLYSISREEQDLFACKSQNKAEEAVKNGYFDKEIVPVLVDKRTGATVDKDEFPRPGMTVEKLAKLKPCFENPGTVTAGNSSGLNDGAAAVVLANAAKIKEKGLTPIAKIIGFAEAGLEPMCMGLGPIGAVTNLLKKIGWTKEEVDLYELNEAFAVQSVIVVKSLGVDESKVNISGGAIALGHPLACSGTRVLVTLLHNLQRLGKKKGIAALCIGGGMGIAMAVEMC</sequence>
<dbReference type="PROSITE" id="PS00737">
    <property type="entry name" value="THIOLASE_2"/>
    <property type="match status" value="1"/>
</dbReference>
<dbReference type="InterPro" id="IPR020616">
    <property type="entry name" value="Thiolase_N"/>
</dbReference>
<evidence type="ECO:0000259" key="7">
    <source>
        <dbReference type="Pfam" id="PF00108"/>
    </source>
</evidence>
<dbReference type="PROSITE" id="PS00098">
    <property type="entry name" value="THIOLASE_1"/>
    <property type="match status" value="1"/>
</dbReference>
<keyword evidence="3 6" id="KW-0808">Transferase</keyword>
<evidence type="ECO:0000256" key="2">
    <source>
        <dbReference type="ARBA" id="ARBA00010982"/>
    </source>
</evidence>
<protein>
    <recommendedName>
        <fullName evidence="11">Acetyl-CoA acetyltransferase, cytosolic</fullName>
    </recommendedName>
</protein>
<dbReference type="CDD" id="cd00751">
    <property type="entry name" value="thiolase"/>
    <property type="match status" value="1"/>
</dbReference>
<evidence type="ECO:0000256" key="4">
    <source>
        <dbReference type="ARBA" id="ARBA00023315"/>
    </source>
</evidence>
<feature type="active site" description="Proton acceptor" evidence="5">
    <location>
        <position position="400"/>
    </location>
</feature>
<dbReference type="Proteomes" id="UP001152888">
    <property type="component" value="Unassembled WGS sequence"/>
</dbReference>
<evidence type="ECO:0000256" key="3">
    <source>
        <dbReference type="ARBA" id="ARBA00022679"/>
    </source>
</evidence>
<evidence type="ECO:0008006" key="11">
    <source>
        <dbReference type="Google" id="ProtNLM"/>
    </source>
</evidence>
<gene>
    <name evidence="9" type="ORF">ACAOBT_LOCUS29932</name>
</gene>
<dbReference type="PROSITE" id="PS00099">
    <property type="entry name" value="THIOLASE_3"/>
    <property type="match status" value="1"/>
</dbReference>
<dbReference type="InterPro" id="IPR016039">
    <property type="entry name" value="Thiolase-like"/>
</dbReference>
<dbReference type="NCBIfam" id="TIGR01930">
    <property type="entry name" value="AcCoA-C-Actrans"/>
    <property type="match status" value="1"/>
</dbReference>
<feature type="active site" description="Acyl-thioester intermediate" evidence="5">
    <location>
        <position position="113"/>
    </location>
</feature>
<dbReference type="InterPro" id="IPR002155">
    <property type="entry name" value="Thiolase"/>
</dbReference>
<evidence type="ECO:0000256" key="1">
    <source>
        <dbReference type="ARBA" id="ARBA00005189"/>
    </source>
</evidence>
<dbReference type="PANTHER" id="PTHR18919">
    <property type="entry name" value="ACETYL-COA C-ACYLTRANSFERASE"/>
    <property type="match status" value="1"/>
</dbReference>
<proteinExistence type="inferred from homology"/>
<dbReference type="FunFam" id="3.40.47.10:FF:000010">
    <property type="entry name" value="Acetyl-CoA acetyltransferase (Thiolase)"/>
    <property type="match status" value="1"/>
</dbReference>
<evidence type="ECO:0000256" key="5">
    <source>
        <dbReference type="PIRSR" id="PIRSR000429-1"/>
    </source>
</evidence>
<feature type="domain" description="Thiolase C-terminal" evidence="8">
    <location>
        <begin position="291"/>
        <end position="412"/>
    </location>
</feature>
<name>A0A9P0Q2B0_ACAOB</name>
<evidence type="ECO:0000313" key="9">
    <source>
        <dbReference type="EMBL" id="CAH2007965.1"/>
    </source>
</evidence>
<dbReference type="Pfam" id="PF02803">
    <property type="entry name" value="Thiolase_C"/>
    <property type="match status" value="1"/>
</dbReference>
<keyword evidence="10" id="KW-1185">Reference proteome</keyword>
<dbReference type="GO" id="GO:0003988">
    <property type="term" value="F:acetyl-CoA C-acyltransferase activity"/>
    <property type="evidence" value="ECO:0007669"/>
    <property type="project" value="UniProtKB-ARBA"/>
</dbReference>
<comment type="pathway">
    <text evidence="1">Lipid metabolism.</text>
</comment>
<dbReference type="SUPFAM" id="SSF53901">
    <property type="entry name" value="Thiolase-like"/>
    <property type="match status" value="2"/>
</dbReference>
<evidence type="ECO:0000259" key="8">
    <source>
        <dbReference type="Pfam" id="PF02803"/>
    </source>
</evidence>
<dbReference type="PANTHER" id="PTHR18919:SF107">
    <property type="entry name" value="ACETYL-COA ACETYLTRANSFERASE, CYTOSOLIC"/>
    <property type="match status" value="1"/>
</dbReference>
<dbReference type="Gene3D" id="3.40.47.10">
    <property type="match status" value="2"/>
</dbReference>
<feature type="domain" description="Thiolase N-terminal" evidence="7">
    <location>
        <begin position="29"/>
        <end position="283"/>
    </location>
</feature>
<dbReference type="InterPro" id="IPR020613">
    <property type="entry name" value="Thiolase_CS"/>
</dbReference>
<dbReference type="AlphaFoldDB" id="A0A9P0Q2B0"/>
<evidence type="ECO:0000256" key="6">
    <source>
        <dbReference type="RuleBase" id="RU003557"/>
    </source>
</evidence>
<comment type="similarity">
    <text evidence="2 6">Belongs to the thiolase-like superfamily. Thiolase family.</text>
</comment>
<reference evidence="9" key="1">
    <citation type="submission" date="2022-03" db="EMBL/GenBank/DDBJ databases">
        <authorList>
            <person name="Sayadi A."/>
        </authorList>
    </citation>
    <scope>NUCLEOTIDE SEQUENCE</scope>
</reference>
<dbReference type="InterPro" id="IPR020615">
    <property type="entry name" value="Thiolase_acyl_enz_int_AS"/>
</dbReference>
<dbReference type="InterPro" id="IPR020617">
    <property type="entry name" value="Thiolase_C"/>
</dbReference>
<feature type="active site" description="Proton acceptor" evidence="5">
    <location>
        <position position="370"/>
    </location>
</feature>
<dbReference type="OrthoDB" id="5404651at2759"/>
<dbReference type="InterPro" id="IPR020610">
    <property type="entry name" value="Thiolase_AS"/>
</dbReference>
<keyword evidence="4 6" id="KW-0012">Acyltransferase</keyword>
<organism evidence="9 10">
    <name type="scientific">Acanthoscelides obtectus</name>
    <name type="common">Bean weevil</name>
    <name type="synonym">Bruchus obtectus</name>
    <dbReference type="NCBI Taxonomy" id="200917"/>
    <lineage>
        <taxon>Eukaryota</taxon>
        <taxon>Metazoa</taxon>
        <taxon>Ecdysozoa</taxon>
        <taxon>Arthropoda</taxon>
        <taxon>Hexapoda</taxon>
        <taxon>Insecta</taxon>
        <taxon>Pterygota</taxon>
        <taxon>Neoptera</taxon>
        <taxon>Endopterygota</taxon>
        <taxon>Coleoptera</taxon>
        <taxon>Polyphaga</taxon>
        <taxon>Cucujiformia</taxon>
        <taxon>Chrysomeloidea</taxon>
        <taxon>Chrysomelidae</taxon>
        <taxon>Bruchinae</taxon>
        <taxon>Bruchini</taxon>
        <taxon>Acanthoscelides</taxon>
    </lineage>
</organism>
<dbReference type="Pfam" id="PF00108">
    <property type="entry name" value="Thiolase_N"/>
    <property type="match status" value="1"/>
</dbReference>
<accession>A0A9P0Q2B0</accession>
<dbReference type="PIRSF" id="PIRSF000429">
    <property type="entry name" value="Ac-CoA_Ac_transf"/>
    <property type="match status" value="1"/>
</dbReference>